<keyword evidence="3" id="KW-1185">Reference proteome</keyword>
<feature type="region of interest" description="Disordered" evidence="1">
    <location>
        <begin position="487"/>
        <end position="518"/>
    </location>
</feature>
<evidence type="ECO:0000256" key="1">
    <source>
        <dbReference type="SAM" id="MobiDB-lite"/>
    </source>
</evidence>
<evidence type="ECO:0000313" key="3">
    <source>
        <dbReference type="Proteomes" id="UP000032141"/>
    </source>
</evidence>
<dbReference type="Proteomes" id="UP000032141">
    <property type="component" value="Chromosome C9"/>
</dbReference>
<feature type="compositionally biased region" description="Low complexity" evidence="1">
    <location>
        <begin position="498"/>
        <end position="512"/>
    </location>
</feature>
<proteinExistence type="predicted"/>
<organism evidence="2 3">
    <name type="scientific">Brassica oleracea var. oleracea</name>
    <dbReference type="NCBI Taxonomy" id="109376"/>
    <lineage>
        <taxon>Eukaryota</taxon>
        <taxon>Viridiplantae</taxon>
        <taxon>Streptophyta</taxon>
        <taxon>Embryophyta</taxon>
        <taxon>Tracheophyta</taxon>
        <taxon>Spermatophyta</taxon>
        <taxon>Magnoliopsida</taxon>
        <taxon>eudicotyledons</taxon>
        <taxon>Gunneridae</taxon>
        <taxon>Pentapetalae</taxon>
        <taxon>rosids</taxon>
        <taxon>malvids</taxon>
        <taxon>Brassicales</taxon>
        <taxon>Brassicaceae</taxon>
        <taxon>Brassiceae</taxon>
        <taxon>Brassica</taxon>
    </lineage>
</organism>
<feature type="region of interest" description="Disordered" evidence="1">
    <location>
        <begin position="283"/>
        <end position="308"/>
    </location>
</feature>
<protein>
    <recommendedName>
        <fullName evidence="4">Retrotransposon gag domain-containing protein</fullName>
    </recommendedName>
</protein>
<name>A0A0D3E9L1_BRAOL</name>
<dbReference type="EnsemblPlants" id="Bo9g095600.1">
    <property type="protein sequence ID" value="Bo9g095600.1"/>
    <property type="gene ID" value="Bo9g095600"/>
</dbReference>
<accession>A0A0D3E9L1</accession>
<reference evidence="2 3" key="1">
    <citation type="journal article" date="2014" name="Genome Biol.">
        <title>Transcriptome and methylome profiling reveals relics of genome dominance in the mesopolyploid Brassica oleracea.</title>
        <authorList>
            <person name="Parkin I.A."/>
            <person name="Koh C."/>
            <person name="Tang H."/>
            <person name="Robinson S.J."/>
            <person name="Kagale S."/>
            <person name="Clarke W.E."/>
            <person name="Town C.D."/>
            <person name="Nixon J."/>
            <person name="Krishnakumar V."/>
            <person name="Bidwell S.L."/>
            <person name="Denoeud F."/>
            <person name="Belcram H."/>
            <person name="Links M.G."/>
            <person name="Just J."/>
            <person name="Clarke C."/>
            <person name="Bender T."/>
            <person name="Huebert T."/>
            <person name="Mason A.S."/>
            <person name="Pires J.C."/>
            <person name="Barker G."/>
            <person name="Moore J."/>
            <person name="Walley P.G."/>
            <person name="Manoli S."/>
            <person name="Batley J."/>
            <person name="Edwards D."/>
            <person name="Nelson M.N."/>
            <person name="Wang X."/>
            <person name="Paterson A.H."/>
            <person name="King G."/>
            <person name="Bancroft I."/>
            <person name="Chalhoub B."/>
            <person name="Sharpe A.G."/>
        </authorList>
    </citation>
    <scope>NUCLEOTIDE SEQUENCE</scope>
    <source>
        <strain evidence="2 3">cv. TO1000</strain>
    </source>
</reference>
<dbReference type="AlphaFoldDB" id="A0A0D3E9L1"/>
<reference evidence="2" key="2">
    <citation type="submission" date="2015-03" db="UniProtKB">
        <authorList>
            <consortium name="EnsemblPlants"/>
        </authorList>
    </citation>
    <scope>IDENTIFICATION</scope>
</reference>
<evidence type="ECO:0000313" key="2">
    <source>
        <dbReference type="EnsemblPlants" id="Bo9g095600.1"/>
    </source>
</evidence>
<evidence type="ECO:0008006" key="4">
    <source>
        <dbReference type="Google" id="ProtNLM"/>
    </source>
</evidence>
<dbReference type="Gramene" id="Bo9g095600.1">
    <property type="protein sequence ID" value="Bo9g095600.1"/>
    <property type="gene ID" value="Bo9g095600"/>
</dbReference>
<dbReference type="HOGENOM" id="CLU_526144_0_0_1"/>
<sequence>MGRTPDPFHGTSRKPVSILHPSSRLLMPLRVESSLPHSLLTNCVCSQDTEEALDMIIHDQSPSKGRASLHLFTINSHDLNQSSPVSVETYRPYVKFQERGHDSRSSISKTTCCTPNPSTLNSACDERLTPLLNECREFYLESVHFKSIPDPNKSLGVKVDPQREQHHDSGVLYLSDLSSLSWLSSRATNDPYEHVCGIGITYLQRSPEDYHFCKLFSYSLAGEAACWFKKLPPGSLNTWNHIANAFLNKFLCDDAANLEIEMKSMMEYMVEDDEHISRSIDTDYSCRSTPPEIPEKSSCPQDIPDSKVKSSDVSSNYLALEVDKEIAMEDFLELENFVNLEEEEQPENLGQDLEMKLDKLTLGRDLGTSLKAGIDRESPYIIDLHPPYIIDRHATYIIDLYLPNCIDQHPSPPICAEEAAGFHKRVKRIHDPMKFVVPCIVLEGDFPIPPDKSVHLGSYNGVFDDHMYAVASQRGLRFKGDFGKGPTEAVPNDINKPASIDTTSSSSSIDSTSRIRAD</sequence>
<dbReference type="eggNOG" id="KOG0017">
    <property type="taxonomic scope" value="Eukaryota"/>
</dbReference>